<keyword evidence="5" id="KW-0418">Kinase</keyword>
<evidence type="ECO:0000313" key="13">
    <source>
        <dbReference type="EMBL" id="MDT0559372.1"/>
    </source>
</evidence>
<keyword evidence="14" id="KW-1185">Reference proteome</keyword>
<keyword evidence="6" id="KW-0067">ATP-binding</keyword>
<dbReference type="InterPro" id="IPR050445">
    <property type="entry name" value="Bact_polysacc_biosynth/exp"/>
</dbReference>
<dbReference type="PANTHER" id="PTHR32309">
    <property type="entry name" value="TYROSINE-PROTEIN KINASE"/>
    <property type="match status" value="1"/>
</dbReference>
<gene>
    <name evidence="13" type="ORF">RM697_11965</name>
</gene>
<evidence type="ECO:0000256" key="2">
    <source>
        <dbReference type="ARBA" id="ARBA00011903"/>
    </source>
</evidence>
<dbReference type="GO" id="GO:0004715">
    <property type="term" value="F:non-membrane spanning protein tyrosine kinase activity"/>
    <property type="evidence" value="ECO:0007669"/>
    <property type="project" value="UniProtKB-EC"/>
</dbReference>
<feature type="domain" description="AAA" evidence="11">
    <location>
        <begin position="583"/>
        <end position="715"/>
    </location>
</feature>
<keyword evidence="9" id="KW-0175">Coiled coil</keyword>
<evidence type="ECO:0000256" key="6">
    <source>
        <dbReference type="ARBA" id="ARBA00022840"/>
    </source>
</evidence>
<dbReference type="EC" id="2.7.10.2" evidence="2"/>
<evidence type="ECO:0000259" key="11">
    <source>
        <dbReference type="Pfam" id="PF13614"/>
    </source>
</evidence>
<dbReference type="InterPro" id="IPR032807">
    <property type="entry name" value="GNVR"/>
</dbReference>
<reference evidence="13 14" key="1">
    <citation type="submission" date="2023-09" db="EMBL/GenBank/DDBJ databases">
        <authorList>
            <person name="Rey-Velasco X."/>
        </authorList>
    </citation>
    <scope>NUCLEOTIDE SEQUENCE [LARGE SCALE GENOMIC DNA]</scope>
    <source>
        <strain evidence="13 14">W332</strain>
    </source>
</reference>
<evidence type="ECO:0000256" key="9">
    <source>
        <dbReference type="SAM" id="Coils"/>
    </source>
</evidence>
<keyword evidence="4" id="KW-0547">Nucleotide-binding</keyword>
<comment type="catalytic activity">
    <reaction evidence="8">
        <text>L-tyrosyl-[protein] + ATP = O-phospho-L-tyrosyl-[protein] + ADP + H(+)</text>
        <dbReference type="Rhea" id="RHEA:10596"/>
        <dbReference type="Rhea" id="RHEA-COMP:10136"/>
        <dbReference type="Rhea" id="RHEA-COMP:20101"/>
        <dbReference type="ChEBI" id="CHEBI:15378"/>
        <dbReference type="ChEBI" id="CHEBI:30616"/>
        <dbReference type="ChEBI" id="CHEBI:46858"/>
        <dbReference type="ChEBI" id="CHEBI:61978"/>
        <dbReference type="ChEBI" id="CHEBI:456216"/>
        <dbReference type="EC" id="2.7.10.2"/>
    </reaction>
</comment>
<evidence type="ECO:0000256" key="8">
    <source>
        <dbReference type="ARBA" id="ARBA00051245"/>
    </source>
</evidence>
<dbReference type="InterPro" id="IPR025669">
    <property type="entry name" value="AAA_dom"/>
</dbReference>
<dbReference type="Gene3D" id="3.40.50.300">
    <property type="entry name" value="P-loop containing nucleotide triphosphate hydrolases"/>
    <property type="match status" value="1"/>
</dbReference>
<evidence type="ECO:0000256" key="1">
    <source>
        <dbReference type="ARBA" id="ARBA00007316"/>
    </source>
</evidence>
<evidence type="ECO:0000259" key="12">
    <source>
        <dbReference type="Pfam" id="PF13807"/>
    </source>
</evidence>
<keyword evidence="3 13" id="KW-0808">Transferase</keyword>
<dbReference type="Proteomes" id="UP001259492">
    <property type="component" value="Unassembled WGS sequence"/>
</dbReference>
<comment type="caution">
    <text evidence="13">The sequence shown here is derived from an EMBL/GenBank/DDBJ whole genome shotgun (WGS) entry which is preliminary data.</text>
</comment>
<protein>
    <recommendedName>
        <fullName evidence="2">non-specific protein-tyrosine kinase</fullName>
        <ecNumber evidence="2">2.7.10.2</ecNumber>
    </recommendedName>
</protein>
<comment type="similarity">
    <text evidence="1">Belongs to the CpsD/CapB family.</text>
</comment>
<dbReference type="InterPro" id="IPR027417">
    <property type="entry name" value="P-loop_NTPase"/>
</dbReference>
<evidence type="ECO:0000256" key="3">
    <source>
        <dbReference type="ARBA" id="ARBA00022679"/>
    </source>
</evidence>
<dbReference type="Pfam" id="PF13807">
    <property type="entry name" value="GNVR"/>
    <property type="match status" value="1"/>
</dbReference>
<feature type="coiled-coil region" evidence="9">
    <location>
        <begin position="268"/>
        <end position="295"/>
    </location>
</feature>
<feature type="domain" description="Tyrosine-protein kinase G-rich" evidence="12">
    <location>
        <begin position="436"/>
        <end position="509"/>
    </location>
</feature>
<dbReference type="SUPFAM" id="SSF52540">
    <property type="entry name" value="P-loop containing nucleoside triphosphate hydrolases"/>
    <property type="match status" value="1"/>
</dbReference>
<keyword evidence="10" id="KW-0812">Transmembrane</keyword>
<dbReference type="NCBIfam" id="TIGR01007">
    <property type="entry name" value="eps_fam"/>
    <property type="match status" value="1"/>
</dbReference>
<evidence type="ECO:0000256" key="10">
    <source>
        <dbReference type="SAM" id="Phobius"/>
    </source>
</evidence>
<sequence length="779" mass="88450">MSFTQPQYNFSVEDDSLDITNEIKRYLRFWPWFLLALILSFIVAHFYLKYTTSVYQTTAKIKILDESEGLELPTSAFVFKRVNINLENEIEILKSYLILEKVAKSLKLTSSIFEEGTIQTSQVENPPFFYEQTVSCDSIFKSVSYQVDITENELKITNLTSEKVILAPNHNTLEVEHRLPFEITMGSKNQLQKSLDKRFIIKLKPLKTVVLNLKSQIKAEPIGEQSDLLELAIKSQSKNRSETILDTLISVFDFDGVTDRRSVSLRTMEFIEERFKFLSVELDSIEDEKKEFKRKSNLVYLETDAELSLQQRTASDSELFKIENQIALSELLSDALRTSNIKSDLLPADIGIDNERINQLINEYNTIVLERDKFMVSGGENNPSVGLYETKLKELRSNIDRSIISFGKQLQLSKNQLVSRNQQFKGQVSALPQKEQLLRSIERNQKIKESLYLFLLQKQEESAINYAITEPSIKVVENAISNTDPISPKSNIIYAGAFLSGLLLPFGILYLMFMLNNKLQSKEDIDKMKSDVSVIGEIPKIKEVNPKIFEDPNDRSILAESFRILSSNVNFILGKNKDEKGKVIYCTSTIKGEGKTYISVNLSLALSSLNKKVLLIGADLRNPQIHSHIKVDKGQTGLTNLLYDVTLDWKNTIIKGFDKHHNHHTIISGPIPPNPAHLLTNGNFENIIEEAKDLYDYIIVDTAPTILVTDTMLISDLADATIYIARANFTEKNLLNFSKDLSESGKLKNMAYVLNGVGANKSYNYSYNYGYGYGYGGKS</sequence>
<feature type="transmembrane region" description="Helical" evidence="10">
    <location>
        <begin position="492"/>
        <end position="513"/>
    </location>
</feature>
<dbReference type="InterPro" id="IPR005702">
    <property type="entry name" value="Wzc-like_C"/>
</dbReference>
<keyword evidence="10" id="KW-0472">Membrane</keyword>
<dbReference type="RefSeq" id="WP_311428135.1">
    <property type="nucleotide sequence ID" value="NZ_JAVRIA010000007.1"/>
</dbReference>
<dbReference type="Pfam" id="PF13614">
    <property type="entry name" value="AAA_31"/>
    <property type="match status" value="1"/>
</dbReference>
<evidence type="ECO:0000313" key="14">
    <source>
        <dbReference type="Proteomes" id="UP001259492"/>
    </source>
</evidence>
<keyword evidence="10" id="KW-1133">Transmembrane helix</keyword>
<evidence type="ECO:0000256" key="7">
    <source>
        <dbReference type="ARBA" id="ARBA00023137"/>
    </source>
</evidence>
<keyword evidence="7" id="KW-0829">Tyrosine-protein kinase</keyword>
<feature type="transmembrane region" description="Helical" evidence="10">
    <location>
        <begin position="29"/>
        <end position="48"/>
    </location>
</feature>
<dbReference type="PANTHER" id="PTHR32309:SF13">
    <property type="entry name" value="FERRIC ENTEROBACTIN TRANSPORT PROTEIN FEPE"/>
    <property type="match status" value="1"/>
</dbReference>
<evidence type="ECO:0000256" key="4">
    <source>
        <dbReference type="ARBA" id="ARBA00022741"/>
    </source>
</evidence>
<proteinExistence type="inferred from homology"/>
<accession>A0ABU2YMH8</accession>
<organism evidence="13 14">
    <name type="scientific">Microcosmobacter mediterraneus</name>
    <dbReference type="NCBI Taxonomy" id="3075607"/>
    <lineage>
        <taxon>Bacteria</taxon>
        <taxon>Pseudomonadati</taxon>
        <taxon>Bacteroidota</taxon>
        <taxon>Flavobacteriia</taxon>
        <taxon>Flavobacteriales</taxon>
        <taxon>Flavobacteriaceae</taxon>
        <taxon>Microcosmobacter</taxon>
    </lineage>
</organism>
<name>A0ABU2YMH8_9FLAO</name>
<dbReference type="CDD" id="cd05387">
    <property type="entry name" value="BY-kinase"/>
    <property type="match status" value="1"/>
</dbReference>
<evidence type="ECO:0000256" key="5">
    <source>
        <dbReference type="ARBA" id="ARBA00022777"/>
    </source>
</evidence>
<dbReference type="EMBL" id="JAVRIA010000007">
    <property type="protein sequence ID" value="MDT0559372.1"/>
    <property type="molecule type" value="Genomic_DNA"/>
</dbReference>